<dbReference type="SUPFAM" id="SSF53474">
    <property type="entry name" value="alpha/beta-Hydrolases"/>
    <property type="match status" value="1"/>
</dbReference>
<evidence type="ECO:0000259" key="2">
    <source>
        <dbReference type="Pfam" id="PF00326"/>
    </source>
</evidence>
<proteinExistence type="predicted"/>
<sequence>MTTLNPVFGERAQVAWQPYRWKSADGTDVEGVLISPPGKKGTHHLPMLTLIHGEPTDADGNRFGADWYDWATLASANGWLVFRPNHGGSTGYGDAFMMGIMPHLVSAPGHDILTGVDALAKDGITDANHLTIGGYSYGGYLTNWIITQSTRFKAAVTGTGAVEHAANWGNDDLTWDDAWYLSGIPWEKPDLYQSEAALFQMNKVTTPTHIVGGNADVRVSYFEQVLLEPALSRLNVPHSLLVFPGENHPLDKDPWHGYIKVREELKWLEKYGKS</sequence>
<protein>
    <submittedName>
        <fullName evidence="3">Dipeptidyl aminopeptidase/acylaminoacyl peptidase</fullName>
    </submittedName>
</protein>
<keyword evidence="4" id="KW-1185">Reference proteome</keyword>
<dbReference type="PANTHER" id="PTHR42776">
    <property type="entry name" value="SERINE PEPTIDASE S9 FAMILY MEMBER"/>
    <property type="match status" value="1"/>
</dbReference>
<dbReference type="EMBL" id="JACCCW010000002">
    <property type="protein sequence ID" value="NYF79839.1"/>
    <property type="molecule type" value="Genomic_DNA"/>
</dbReference>
<dbReference type="GO" id="GO:0004252">
    <property type="term" value="F:serine-type endopeptidase activity"/>
    <property type="evidence" value="ECO:0007669"/>
    <property type="project" value="TreeGrafter"/>
</dbReference>
<dbReference type="GO" id="GO:0006508">
    <property type="term" value="P:proteolysis"/>
    <property type="evidence" value="ECO:0007669"/>
    <property type="project" value="InterPro"/>
</dbReference>
<reference evidence="3 4" key="1">
    <citation type="submission" date="2020-07" db="EMBL/GenBank/DDBJ databases">
        <title>Genomic Encyclopedia of Type Strains, Phase IV (KMG-V): Genome sequencing to study the core and pangenomes of soil and plant-associated prokaryotes.</title>
        <authorList>
            <person name="Whitman W."/>
        </authorList>
    </citation>
    <scope>NUCLEOTIDE SEQUENCE [LARGE SCALE GENOMIC DNA]</scope>
    <source>
        <strain evidence="3 4">X4EP2</strain>
    </source>
</reference>
<keyword evidence="3" id="KW-0645">Protease</keyword>
<dbReference type="PANTHER" id="PTHR42776:SF27">
    <property type="entry name" value="DIPEPTIDYL PEPTIDASE FAMILY MEMBER 6"/>
    <property type="match status" value="1"/>
</dbReference>
<gene>
    <name evidence="3" type="ORF">HDF17_002159</name>
</gene>
<dbReference type="AlphaFoldDB" id="A0A7Y9TGT4"/>
<dbReference type="RefSeq" id="WP_179490778.1">
    <property type="nucleotide sequence ID" value="NZ_JACCCW010000002.1"/>
</dbReference>
<dbReference type="InterPro" id="IPR029058">
    <property type="entry name" value="AB_hydrolase_fold"/>
</dbReference>
<dbReference type="Gene3D" id="3.40.50.1820">
    <property type="entry name" value="alpha/beta hydrolase"/>
    <property type="match status" value="1"/>
</dbReference>
<name>A0A7Y9TGT4_9BACT</name>
<organism evidence="3 4">
    <name type="scientific">Granulicella arctica</name>
    <dbReference type="NCBI Taxonomy" id="940613"/>
    <lineage>
        <taxon>Bacteria</taxon>
        <taxon>Pseudomonadati</taxon>
        <taxon>Acidobacteriota</taxon>
        <taxon>Terriglobia</taxon>
        <taxon>Terriglobales</taxon>
        <taxon>Acidobacteriaceae</taxon>
        <taxon>Granulicella</taxon>
    </lineage>
</organism>
<evidence type="ECO:0000313" key="3">
    <source>
        <dbReference type="EMBL" id="NYF79839.1"/>
    </source>
</evidence>
<evidence type="ECO:0000256" key="1">
    <source>
        <dbReference type="ARBA" id="ARBA00022801"/>
    </source>
</evidence>
<keyword evidence="3" id="KW-0031">Aminopeptidase</keyword>
<dbReference type="Pfam" id="PF00326">
    <property type="entry name" value="Peptidase_S9"/>
    <property type="match status" value="1"/>
</dbReference>
<keyword evidence="1" id="KW-0378">Hydrolase</keyword>
<dbReference type="GO" id="GO:0004177">
    <property type="term" value="F:aminopeptidase activity"/>
    <property type="evidence" value="ECO:0007669"/>
    <property type="project" value="UniProtKB-KW"/>
</dbReference>
<dbReference type="InterPro" id="IPR001375">
    <property type="entry name" value="Peptidase_S9_cat"/>
</dbReference>
<dbReference type="Proteomes" id="UP000589520">
    <property type="component" value="Unassembled WGS sequence"/>
</dbReference>
<accession>A0A7Y9TGT4</accession>
<comment type="caution">
    <text evidence="3">The sequence shown here is derived from an EMBL/GenBank/DDBJ whole genome shotgun (WGS) entry which is preliminary data.</text>
</comment>
<evidence type="ECO:0000313" key="4">
    <source>
        <dbReference type="Proteomes" id="UP000589520"/>
    </source>
</evidence>
<feature type="domain" description="Peptidase S9 prolyl oligopeptidase catalytic" evidence="2">
    <location>
        <begin position="73"/>
        <end position="271"/>
    </location>
</feature>